<dbReference type="InterPro" id="IPR009057">
    <property type="entry name" value="Homeodomain-like_sf"/>
</dbReference>
<protein>
    <recommendedName>
        <fullName evidence="4">HTH araC/xylS-type domain-containing protein</fullName>
    </recommendedName>
</protein>
<dbReference type="AlphaFoldDB" id="A0A511B4J5"/>
<sequence>MTASPPPSGHRILPLATLAVPNKAQLEPQISRPFMNGHLTAGRPDPQNIATHGQAAIILDARHGVLHLNTTSTLFMDNQQDDTGANQTHKVVLDSSTLLLQVNKESLLTQLPALAGLPPVSFSTDQGPGVFLFTACDLLEKGSLRNSSEQARKRLLRHMMETLITTLLEALDLEVSVAGRRRHRQKLVREYIEKRLADPTLTPQKIAQAYGISARALYLLFDGEPGAVAGWILNRRLERIHADLINPACSTDAIAVIAYRHGFRNAAHLSRRFRQKFDMSPREARQKAS</sequence>
<evidence type="ECO:0000256" key="3">
    <source>
        <dbReference type="ARBA" id="ARBA00023163"/>
    </source>
</evidence>
<keyword evidence="1" id="KW-0805">Transcription regulation</keyword>
<dbReference type="GO" id="GO:0043565">
    <property type="term" value="F:sequence-specific DNA binding"/>
    <property type="evidence" value="ECO:0007669"/>
    <property type="project" value="InterPro"/>
</dbReference>
<name>A0A511B4J5_9PROT</name>
<dbReference type="EMBL" id="BJUZ01000003">
    <property type="protein sequence ID" value="GEK94481.1"/>
    <property type="molecule type" value="Genomic_DNA"/>
</dbReference>
<comment type="caution">
    <text evidence="5">The sequence shown here is derived from an EMBL/GenBank/DDBJ whole genome shotgun (WGS) entry which is preliminary data.</text>
</comment>
<keyword evidence="6" id="KW-1185">Reference proteome</keyword>
<evidence type="ECO:0000256" key="1">
    <source>
        <dbReference type="ARBA" id="ARBA00023015"/>
    </source>
</evidence>
<evidence type="ECO:0000313" key="5">
    <source>
        <dbReference type="EMBL" id="GEK94481.1"/>
    </source>
</evidence>
<dbReference type="RefSeq" id="WP_146798048.1">
    <property type="nucleotide sequence ID" value="NZ_BARC01000002.1"/>
</dbReference>
<dbReference type="InterPro" id="IPR018062">
    <property type="entry name" value="HTH_AraC-typ_CS"/>
</dbReference>
<evidence type="ECO:0000259" key="4">
    <source>
        <dbReference type="PROSITE" id="PS01124"/>
    </source>
</evidence>
<keyword evidence="2" id="KW-0238">DNA-binding</keyword>
<dbReference type="GO" id="GO:0003700">
    <property type="term" value="F:DNA-binding transcription factor activity"/>
    <property type="evidence" value="ECO:0007669"/>
    <property type="project" value="InterPro"/>
</dbReference>
<dbReference type="OrthoDB" id="5295469at2"/>
<dbReference type="PROSITE" id="PS01124">
    <property type="entry name" value="HTH_ARAC_FAMILY_2"/>
    <property type="match status" value="1"/>
</dbReference>
<feature type="domain" description="HTH araC/xylS-type" evidence="4">
    <location>
        <begin position="186"/>
        <end position="287"/>
    </location>
</feature>
<evidence type="ECO:0000313" key="6">
    <source>
        <dbReference type="Proteomes" id="UP000321230"/>
    </source>
</evidence>
<gene>
    <name evidence="5" type="ORF">GWA01_22510</name>
</gene>
<dbReference type="Proteomes" id="UP000321230">
    <property type="component" value="Unassembled WGS sequence"/>
</dbReference>
<dbReference type="Pfam" id="PF12833">
    <property type="entry name" value="HTH_18"/>
    <property type="match status" value="1"/>
</dbReference>
<dbReference type="PANTHER" id="PTHR46796:SF12">
    <property type="entry name" value="HTH-TYPE DNA-BINDING TRANSCRIPTIONAL ACTIVATOR EUTR"/>
    <property type="match status" value="1"/>
</dbReference>
<keyword evidence="3" id="KW-0804">Transcription</keyword>
<dbReference type="PROSITE" id="PS00041">
    <property type="entry name" value="HTH_ARAC_FAMILY_1"/>
    <property type="match status" value="1"/>
</dbReference>
<organism evidence="5 6">
    <name type="scientific">Gluconobacter wancherniae NBRC 103581</name>
    <dbReference type="NCBI Taxonomy" id="656744"/>
    <lineage>
        <taxon>Bacteria</taxon>
        <taxon>Pseudomonadati</taxon>
        <taxon>Pseudomonadota</taxon>
        <taxon>Alphaproteobacteria</taxon>
        <taxon>Acetobacterales</taxon>
        <taxon>Acetobacteraceae</taxon>
        <taxon>Gluconobacter</taxon>
    </lineage>
</organism>
<dbReference type="PANTHER" id="PTHR46796">
    <property type="entry name" value="HTH-TYPE TRANSCRIPTIONAL ACTIVATOR RHAS-RELATED"/>
    <property type="match status" value="1"/>
</dbReference>
<evidence type="ECO:0000256" key="2">
    <source>
        <dbReference type="ARBA" id="ARBA00023125"/>
    </source>
</evidence>
<dbReference type="SMART" id="SM00342">
    <property type="entry name" value="HTH_ARAC"/>
    <property type="match status" value="1"/>
</dbReference>
<dbReference type="SUPFAM" id="SSF46689">
    <property type="entry name" value="Homeodomain-like"/>
    <property type="match status" value="1"/>
</dbReference>
<dbReference type="InterPro" id="IPR018060">
    <property type="entry name" value="HTH_AraC"/>
</dbReference>
<dbReference type="InterPro" id="IPR050204">
    <property type="entry name" value="AraC_XylS_family_regulators"/>
</dbReference>
<reference evidence="5 6" key="1">
    <citation type="submission" date="2019-07" db="EMBL/GenBank/DDBJ databases">
        <title>Whole genome shotgun sequence of Gluconobacter wancherniae NBRC 103581.</title>
        <authorList>
            <person name="Hosoyama A."/>
            <person name="Uohara A."/>
            <person name="Ohji S."/>
            <person name="Ichikawa N."/>
        </authorList>
    </citation>
    <scope>NUCLEOTIDE SEQUENCE [LARGE SCALE GENOMIC DNA]</scope>
    <source>
        <strain evidence="5 6">NBRC 103581</strain>
    </source>
</reference>
<dbReference type="Gene3D" id="1.10.10.60">
    <property type="entry name" value="Homeodomain-like"/>
    <property type="match status" value="1"/>
</dbReference>
<accession>A0A511B4J5</accession>
<proteinExistence type="predicted"/>